<organism evidence="2 4">
    <name type="scientific">Streptococcus salivarius</name>
    <dbReference type="NCBI Taxonomy" id="1304"/>
    <lineage>
        <taxon>Bacteria</taxon>
        <taxon>Bacillati</taxon>
        <taxon>Bacillota</taxon>
        <taxon>Bacilli</taxon>
        <taxon>Lactobacillales</taxon>
        <taxon>Streptococcaceae</taxon>
        <taxon>Streptococcus</taxon>
    </lineage>
</organism>
<dbReference type="GO" id="GO:0016020">
    <property type="term" value="C:membrane"/>
    <property type="evidence" value="ECO:0007669"/>
    <property type="project" value="InterPro"/>
</dbReference>
<feature type="transmembrane region" description="Helical" evidence="1">
    <location>
        <begin position="70"/>
        <end position="90"/>
    </location>
</feature>
<protein>
    <submittedName>
        <fullName evidence="3">ECF transporter S component</fullName>
    </submittedName>
    <submittedName>
        <fullName evidence="2">Membrane protein</fullName>
    </submittedName>
</protein>
<dbReference type="Proteomes" id="UP001212483">
    <property type="component" value="Unassembled WGS sequence"/>
</dbReference>
<dbReference type="EMBL" id="JAQMJO010000006">
    <property type="protein sequence ID" value="MDB8606353.1"/>
    <property type="molecule type" value="Genomic_DNA"/>
</dbReference>
<proteinExistence type="predicted"/>
<dbReference type="EMBL" id="JJMT01000005">
    <property type="protein sequence ID" value="KEO46473.1"/>
    <property type="molecule type" value="Genomic_DNA"/>
</dbReference>
<keyword evidence="1" id="KW-0812">Transmembrane</keyword>
<name>A0A074IR33_STRSL</name>
<feature type="transmembrane region" description="Helical" evidence="1">
    <location>
        <begin position="130"/>
        <end position="154"/>
    </location>
</feature>
<sequence length="169" mass="18234">MSAKRLTISAFFMALVIILSSSLLSIPVPGGHFYFNGIIIFLVGLIFPPTEAVIIAGVGSFIGDFLFYPLPMWVTLVTHSLQVLAVTLIVGGRLGKLSKSRAALGLLIGAIIDLVGYGLGRAFIYGTPAYAIMKIPFDIVAAILGLGVAYYIYFHTGFVKQFKKTWEGK</sequence>
<evidence type="ECO:0000313" key="4">
    <source>
        <dbReference type="Proteomes" id="UP000027855"/>
    </source>
</evidence>
<keyword evidence="1" id="KW-0472">Membrane</keyword>
<feature type="transmembrane region" description="Helical" evidence="1">
    <location>
        <begin position="6"/>
        <end position="26"/>
    </location>
</feature>
<dbReference type="RefSeq" id="WP_037600748.1">
    <property type="nucleotide sequence ID" value="NZ_JADMUM010000169.1"/>
</dbReference>
<reference evidence="3" key="2">
    <citation type="submission" date="2023-01" db="EMBL/GenBank/DDBJ databases">
        <title>Human gut microbiome strain richness.</title>
        <authorList>
            <person name="Chen-Liaw A."/>
        </authorList>
    </citation>
    <scope>NUCLEOTIDE SEQUENCE</scope>
    <source>
        <strain evidence="3">1001283st1_B9_1001283B150217_161031</strain>
    </source>
</reference>
<feature type="transmembrane region" description="Helical" evidence="1">
    <location>
        <begin position="102"/>
        <end position="124"/>
    </location>
</feature>
<feature type="transmembrane region" description="Helical" evidence="1">
    <location>
        <begin position="33"/>
        <end position="58"/>
    </location>
</feature>
<reference evidence="2 4" key="1">
    <citation type="submission" date="2014-04" db="EMBL/GenBank/DDBJ databases">
        <title>Variable characteristics of bacteriocin-producing Streptococcus salivarius strains isolated from Malaysian subjects.</title>
        <authorList>
            <person name="Philip K."/>
            <person name="Barbour A."/>
        </authorList>
    </citation>
    <scope>NUCLEOTIDE SEQUENCE [LARGE SCALE GENOMIC DNA]</scope>
    <source>
        <strain evidence="2 4">NU10</strain>
    </source>
</reference>
<dbReference type="InterPro" id="IPR009825">
    <property type="entry name" value="ECF_substrate-spec-like"/>
</dbReference>
<dbReference type="Gene3D" id="1.10.1760.20">
    <property type="match status" value="1"/>
</dbReference>
<accession>A0A074IR33</accession>
<dbReference type="Pfam" id="PF07155">
    <property type="entry name" value="ECF-ribofla_trS"/>
    <property type="match status" value="1"/>
</dbReference>
<dbReference type="AlphaFoldDB" id="A0A074IR33"/>
<evidence type="ECO:0000313" key="2">
    <source>
        <dbReference type="EMBL" id="KEO46473.1"/>
    </source>
</evidence>
<gene>
    <name evidence="2" type="ORF">DL07_09170</name>
    <name evidence="3" type="ORF">PNU22_07685</name>
</gene>
<evidence type="ECO:0000313" key="3">
    <source>
        <dbReference type="EMBL" id="MDB8606353.1"/>
    </source>
</evidence>
<keyword evidence="1" id="KW-1133">Transmembrane helix</keyword>
<dbReference type="Proteomes" id="UP000027855">
    <property type="component" value="Unassembled WGS sequence"/>
</dbReference>
<comment type="caution">
    <text evidence="2">The sequence shown here is derived from an EMBL/GenBank/DDBJ whole genome shotgun (WGS) entry which is preliminary data.</text>
</comment>
<evidence type="ECO:0000256" key="1">
    <source>
        <dbReference type="SAM" id="Phobius"/>
    </source>
</evidence>